<dbReference type="AlphaFoldDB" id="E4TH69"/>
<protein>
    <recommendedName>
        <fullName evidence="4">Lipoprotein</fullName>
    </recommendedName>
</protein>
<dbReference type="KEGG" id="cni:Calni_0852"/>
<organism evidence="2 3">
    <name type="scientific">Calditerrivibrio nitroreducens (strain DSM 19672 / NBRC 101217 / Yu37-1)</name>
    <dbReference type="NCBI Taxonomy" id="768670"/>
    <lineage>
        <taxon>Bacteria</taxon>
        <taxon>Pseudomonadati</taxon>
        <taxon>Deferribacterota</taxon>
        <taxon>Deferribacteres</taxon>
        <taxon>Deferribacterales</taxon>
        <taxon>Calditerrivibrionaceae</taxon>
    </lineage>
</organism>
<evidence type="ECO:0000313" key="3">
    <source>
        <dbReference type="Proteomes" id="UP000007039"/>
    </source>
</evidence>
<dbReference type="Proteomes" id="UP000007039">
    <property type="component" value="Chromosome"/>
</dbReference>
<proteinExistence type="predicted"/>
<dbReference type="EMBL" id="CP002347">
    <property type="protein sequence ID" value="ADR18763.1"/>
    <property type="molecule type" value="Genomic_DNA"/>
</dbReference>
<accession>E4TH69</accession>
<feature type="signal peptide" evidence="1">
    <location>
        <begin position="1"/>
        <end position="22"/>
    </location>
</feature>
<keyword evidence="1" id="KW-0732">Signal</keyword>
<dbReference type="RefSeq" id="WP_013450976.1">
    <property type="nucleotide sequence ID" value="NC_014758.1"/>
</dbReference>
<feature type="chain" id="PRO_5003189740" description="Lipoprotein" evidence="1">
    <location>
        <begin position="23"/>
        <end position="252"/>
    </location>
</feature>
<reference key="1">
    <citation type="submission" date="2010-11" db="EMBL/GenBank/DDBJ databases">
        <title>The complete genome of chromosome of Calditerrivibrio nitroreducens DSM 19672.</title>
        <authorList>
            <consortium name="US DOE Joint Genome Institute (JGI-PGF)"/>
            <person name="Lucas S."/>
            <person name="Copeland A."/>
            <person name="Lapidus A."/>
            <person name="Bruce D."/>
            <person name="Goodwin L."/>
            <person name="Pitluck S."/>
            <person name="Kyrpides N."/>
            <person name="Mavromatis K."/>
            <person name="Ivanova N."/>
            <person name="Mikhailova N."/>
            <person name="Zeytun A."/>
            <person name="Brettin T."/>
            <person name="Detter J.C."/>
            <person name="Tapia R."/>
            <person name="Han C."/>
            <person name="Land M."/>
            <person name="Hauser L."/>
            <person name="Markowitz V."/>
            <person name="Cheng J.-F."/>
            <person name="Hugenholtz P."/>
            <person name="Woyke T."/>
            <person name="Wu D."/>
            <person name="Spring S."/>
            <person name="Schroeder M."/>
            <person name="Brambilla E."/>
            <person name="Klenk H.-P."/>
            <person name="Eisen J.A."/>
        </authorList>
    </citation>
    <scope>NUCLEOTIDE SEQUENCE [LARGE SCALE GENOMIC DNA]</scope>
    <source>
        <strain>DSM 19672</strain>
    </source>
</reference>
<dbReference type="HOGENOM" id="CLU_1101290_0_0_0"/>
<reference evidence="2 3" key="2">
    <citation type="journal article" date="2011" name="Stand. Genomic Sci.">
        <title>Complete genome sequence of Calditerrivibrio nitroreducens type strain (Yu37-1).</title>
        <authorList>
            <person name="Pitluck S."/>
            <person name="Sikorski J."/>
            <person name="Zeytun A."/>
            <person name="Lapidus A."/>
            <person name="Nolan M."/>
            <person name="Lucas S."/>
            <person name="Hammon N."/>
            <person name="Deshpande S."/>
            <person name="Cheng J.F."/>
            <person name="Tapia R."/>
            <person name="Han C."/>
            <person name="Goodwin L."/>
            <person name="Liolios K."/>
            <person name="Pagani I."/>
            <person name="Ivanova N."/>
            <person name="Mavromatis K."/>
            <person name="Pati A."/>
            <person name="Chen A."/>
            <person name="Palaniappan K."/>
            <person name="Hauser L."/>
            <person name="Chang Y.J."/>
            <person name="Jeffries C.D."/>
            <person name="Detter J.C."/>
            <person name="Brambilla E."/>
            <person name="Djao O.D."/>
            <person name="Rohde M."/>
            <person name="Spring S."/>
            <person name="Goker M."/>
            <person name="Woyke T."/>
            <person name="Bristow J."/>
            <person name="Eisen J.A."/>
            <person name="Markowitz V."/>
            <person name="Hugenholtz P."/>
            <person name="Kyrpides N.C."/>
            <person name="Klenk H.P."/>
            <person name="Land M."/>
        </authorList>
    </citation>
    <scope>NUCLEOTIDE SEQUENCE [LARGE SCALE GENOMIC DNA]</scope>
    <source>
        <strain evidence="3">DSM 19672 / NBRC 101217 / Yu37-1</strain>
    </source>
</reference>
<keyword evidence="3" id="KW-1185">Reference proteome</keyword>
<dbReference type="OrthoDB" id="9884364at2"/>
<name>E4TH69_CALNY</name>
<dbReference type="PROSITE" id="PS51257">
    <property type="entry name" value="PROKAR_LIPOPROTEIN"/>
    <property type="match status" value="1"/>
</dbReference>
<evidence type="ECO:0000256" key="1">
    <source>
        <dbReference type="SAM" id="SignalP"/>
    </source>
</evidence>
<sequence precursor="true">MKRFIMQKFILLSMLLILSGCASDPLTQTLKKYGYAPIMPPVATMNIGDIYDTKGLRDPYVLMKDKLSDYIQQIMETLKDDASIPDTSSEQLFNIIAEADIIGQAKPELSVYKIAKFKVHFGGVVQYIISKAKFEDEIYPKILETYPNRNFDKKYVIVALLKVSSLEYEFYDSDGNKVTISQGSEIEKVLKAKLGSEWSASQNNTLSVSSPRYIGYRMAQLNEISYETVKGIQTPKVEMIDIPVEESKKVLK</sequence>
<gene>
    <name evidence="2" type="ordered locus">Calni_0852</name>
</gene>
<evidence type="ECO:0000313" key="2">
    <source>
        <dbReference type="EMBL" id="ADR18763.1"/>
    </source>
</evidence>
<dbReference type="STRING" id="768670.Calni_0852"/>
<evidence type="ECO:0008006" key="4">
    <source>
        <dbReference type="Google" id="ProtNLM"/>
    </source>
</evidence>